<name>A0A4Q9L6J3_9MICR</name>
<feature type="region of interest" description="Disordered" evidence="1">
    <location>
        <begin position="45"/>
        <end position="76"/>
    </location>
</feature>
<reference evidence="2 3" key="1">
    <citation type="submission" date="2017-12" db="EMBL/GenBank/DDBJ databases">
        <authorList>
            <person name="Pombert J.-F."/>
            <person name="Haag K.L."/>
            <person name="Ebert D."/>
        </authorList>
    </citation>
    <scope>NUCLEOTIDE SEQUENCE [LARGE SCALE GENOMIC DNA]</scope>
    <source>
        <strain evidence="2">IL-BN-2</strain>
    </source>
</reference>
<evidence type="ECO:0000313" key="3">
    <source>
        <dbReference type="Proteomes" id="UP000293045"/>
    </source>
</evidence>
<proteinExistence type="predicted"/>
<dbReference type="Proteomes" id="UP000293045">
    <property type="component" value="Unassembled WGS sequence"/>
</dbReference>
<evidence type="ECO:0000313" key="2">
    <source>
        <dbReference type="EMBL" id="TBU03243.1"/>
    </source>
</evidence>
<dbReference type="EMBL" id="PIXR01001001">
    <property type="protein sequence ID" value="TBU03243.1"/>
    <property type="molecule type" value="Genomic_DNA"/>
</dbReference>
<protein>
    <submittedName>
        <fullName evidence="2">Uncharacterized protein</fullName>
    </submittedName>
</protein>
<accession>A0A4Q9L6J3</accession>
<gene>
    <name evidence="2" type="ORF">CWI39_1001p0010</name>
</gene>
<evidence type="ECO:0000256" key="1">
    <source>
        <dbReference type="SAM" id="MobiDB-lite"/>
    </source>
</evidence>
<dbReference type="VEuPathDB" id="MicrosporidiaDB:CWI39_1001p0010"/>
<organism evidence="2 3">
    <name type="scientific">Hamiltosporidium magnivora</name>
    <dbReference type="NCBI Taxonomy" id="148818"/>
    <lineage>
        <taxon>Eukaryota</taxon>
        <taxon>Fungi</taxon>
        <taxon>Fungi incertae sedis</taxon>
        <taxon>Microsporidia</taxon>
        <taxon>Dubosqiidae</taxon>
        <taxon>Hamiltosporidium</taxon>
    </lineage>
</organism>
<sequence>MYQPHISFFFRITNQKVVTSFRSINPSQQVNHIFFVKKLMKNTTPPQFSMPNSKKNNSAVTTHPNSSKKTKEKRNLNIYAFSSH</sequence>
<comment type="caution">
    <text evidence="2">The sequence shown here is derived from an EMBL/GenBank/DDBJ whole genome shotgun (WGS) entry which is preliminary data.</text>
</comment>
<dbReference type="AlphaFoldDB" id="A0A4Q9L6J3"/>
<feature type="compositionally biased region" description="Polar residues" evidence="1">
    <location>
        <begin position="45"/>
        <end position="65"/>
    </location>
</feature>